<gene>
    <name evidence="1" type="ORF">GCM10008905_17430</name>
</gene>
<accession>A0ABN1IZ17</accession>
<dbReference type="EMBL" id="BAAACF010000001">
    <property type="protein sequence ID" value="GAA0724048.1"/>
    <property type="molecule type" value="Genomic_DNA"/>
</dbReference>
<comment type="caution">
    <text evidence="1">The sequence shown here is derived from an EMBL/GenBank/DDBJ whole genome shotgun (WGS) entry which is preliminary data.</text>
</comment>
<name>A0ABN1IZ17_9CLOT</name>
<protein>
    <submittedName>
        <fullName evidence="1">Uncharacterized protein</fullName>
    </submittedName>
</protein>
<evidence type="ECO:0000313" key="2">
    <source>
        <dbReference type="Proteomes" id="UP001500339"/>
    </source>
</evidence>
<keyword evidence="2" id="KW-1185">Reference proteome</keyword>
<sequence length="135" mass="15906">MGFTDKLNKYYAENYIKKYGDRLAQVQGNVVSIKVEEKSFLGILYRLTVTLLVKPDRSKNITKCVFKKRRWFKKIDFMQISQGNYLLVQGLKGKKGKENREQIEIMNIRNLTTKKDLVPIEGKEPKVQKVKTKYR</sequence>
<proteinExistence type="predicted"/>
<dbReference type="RefSeq" id="WP_343768879.1">
    <property type="nucleotide sequence ID" value="NZ_BAAACF010000001.1"/>
</dbReference>
<evidence type="ECO:0000313" key="1">
    <source>
        <dbReference type="EMBL" id="GAA0724048.1"/>
    </source>
</evidence>
<organism evidence="1 2">
    <name type="scientific">Clostridium malenominatum</name>
    <dbReference type="NCBI Taxonomy" id="1539"/>
    <lineage>
        <taxon>Bacteria</taxon>
        <taxon>Bacillati</taxon>
        <taxon>Bacillota</taxon>
        <taxon>Clostridia</taxon>
        <taxon>Eubacteriales</taxon>
        <taxon>Clostridiaceae</taxon>
        <taxon>Clostridium</taxon>
    </lineage>
</organism>
<reference evidence="1 2" key="1">
    <citation type="journal article" date="2019" name="Int. J. Syst. Evol. Microbiol.">
        <title>The Global Catalogue of Microorganisms (GCM) 10K type strain sequencing project: providing services to taxonomists for standard genome sequencing and annotation.</title>
        <authorList>
            <consortium name="The Broad Institute Genomics Platform"/>
            <consortium name="The Broad Institute Genome Sequencing Center for Infectious Disease"/>
            <person name="Wu L."/>
            <person name="Ma J."/>
        </authorList>
    </citation>
    <scope>NUCLEOTIDE SEQUENCE [LARGE SCALE GENOMIC DNA]</scope>
    <source>
        <strain evidence="1 2">JCM 1405</strain>
    </source>
</reference>
<dbReference type="Proteomes" id="UP001500339">
    <property type="component" value="Unassembled WGS sequence"/>
</dbReference>